<dbReference type="AlphaFoldDB" id="A0A8B6FTG4"/>
<comment type="caution">
    <text evidence="2">The sequence shown here is derived from an EMBL/GenBank/DDBJ whole genome shotgun (WGS) entry which is preliminary data.</text>
</comment>
<protein>
    <submittedName>
        <fullName evidence="2">Uncharacterized protein</fullName>
    </submittedName>
</protein>
<evidence type="ECO:0000313" key="3">
    <source>
        <dbReference type="Proteomes" id="UP000596742"/>
    </source>
</evidence>
<evidence type="ECO:0000256" key="1">
    <source>
        <dbReference type="SAM" id="Phobius"/>
    </source>
</evidence>
<name>A0A8B6FTG4_MYTGA</name>
<dbReference type="OrthoDB" id="10408581at2759"/>
<evidence type="ECO:0000313" key="2">
    <source>
        <dbReference type="EMBL" id="VDI55036.1"/>
    </source>
</evidence>
<reference evidence="2" key="1">
    <citation type="submission" date="2018-11" db="EMBL/GenBank/DDBJ databases">
        <authorList>
            <person name="Alioto T."/>
            <person name="Alioto T."/>
        </authorList>
    </citation>
    <scope>NUCLEOTIDE SEQUENCE</scope>
</reference>
<sequence length="320" mass="36816">MNTNYVGLIFNLKLGQFKLRPNCPRAISTLKFTHAQHNLIWSRKSILSGGWIFSFSLFGIILLICVPHHVRKYLRKSKLQIDRNKSIDKDRNTNKDISLQHHEYIDIDNEYAEIDDNLLDENICSLIRTHQSVSVESKSSSDRSYFEPTENGSYLSPCHVLDDESEGGKSSGDSIDTSCYDRDDSAYLNPYLALQEHSERIDHIYEPNTIVHKTTEVSSDFKSIKISKSFETCVGSIKCKTDLQLSTASCHKENEYMTMQMRHSLEDIHVSKGMLSLEFNDKLFSKCNSEPLAFNKTKNKLKITQYRDRAFYLSDGHFNS</sequence>
<feature type="transmembrane region" description="Helical" evidence="1">
    <location>
        <begin position="51"/>
        <end position="70"/>
    </location>
</feature>
<keyword evidence="1" id="KW-0812">Transmembrane</keyword>
<keyword evidence="1" id="KW-1133">Transmembrane helix</keyword>
<keyword evidence="1" id="KW-0472">Membrane</keyword>
<organism evidence="2 3">
    <name type="scientific">Mytilus galloprovincialis</name>
    <name type="common">Mediterranean mussel</name>
    <dbReference type="NCBI Taxonomy" id="29158"/>
    <lineage>
        <taxon>Eukaryota</taxon>
        <taxon>Metazoa</taxon>
        <taxon>Spiralia</taxon>
        <taxon>Lophotrochozoa</taxon>
        <taxon>Mollusca</taxon>
        <taxon>Bivalvia</taxon>
        <taxon>Autobranchia</taxon>
        <taxon>Pteriomorphia</taxon>
        <taxon>Mytilida</taxon>
        <taxon>Mytiloidea</taxon>
        <taxon>Mytilidae</taxon>
        <taxon>Mytilinae</taxon>
        <taxon>Mytilus</taxon>
    </lineage>
</organism>
<dbReference type="Proteomes" id="UP000596742">
    <property type="component" value="Unassembled WGS sequence"/>
</dbReference>
<keyword evidence="3" id="KW-1185">Reference proteome</keyword>
<dbReference type="EMBL" id="UYJE01007463">
    <property type="protein sequence ID" value="VDI55036.1"/>
    <property type="molecule type" value="Genomic_DNA"/>
</dbReference>
<proteinExistence type="predicted"/>
<gene>
    <name evidence="2" type="ORF">MGAL_10B090589</name>
</gene>
<accession>A0A8B6FTG4</accession>